<evidence type="ECO:0000256" key="1">
    <source>
        <dbReference type="SAM" id="MobiDB-lite"/>
    </source>
</evidence>
<evidence type="ECO:0000313" key="3">
    <source>
        <dbReference type="RefSeq" id="XP_014676924.1"/>
    </source>
</evidence>
<evidence type="ECO:0000313" key="5">
    <source>
        <dbReference type="RefSeq" id="XP_014676939.1"/>
    </source>
</evidence>
<feature type="compositionally biased region" description="Acidic residues" evidence="1">
    <location>
        <begin position="131"/>
        <end position="141"/>
    </location>
</feature>
<feature type="region of interest" description="Disordered" evidence="1">
    <location>
        <begin position="229"/>
        <end position="287"/>
    </location>
</feature>
<dbReference type="RefSeq" id="XP_014676924.1">
    <property type="nucleotide sequence ID" value="XM_014821438.1"/>
</dbReference>
<gene>
    <name evidence="3 4 5" type="primary">LOC106816807</name>
</gene>
<evidence type="ECO:0000313" key="4">
    <source>
        <dbReference type="RefSeq" id="XP_014676932.1"/>
    </source>
</evidence>
<reference evidence="3 4" key="1">
    <citation type="submission" date="2025-05" db="UniProtKB">
        <authorList>
            <consortium name="RefSeq"/>
        </authorList>
    </citation>
    <scope>IDENTIFICATION</scope>
</reference>
<name>A0ABM1EXK3_PRICU</name>
<feature type="compositionally biased region" description="Basic residues" evidence="1">
    <location>
        <begin position="163"/>
        <end position="174"/>
    </location>
</feature>
<organism evidence="2 3">
    <name type="scientific">Priapulus caudatus</name>
    <name type="common">Priapulid worm</name>
    <dbReference type="NCBI Taxonomy" id="37621"/>
    <lineage>
        <taxon>Eukaryota</taxon>
        <taxon>Metazoa</taxon>
        <taxon>Ecdysozoa</taxon>
        <taxon>Scalidophora</taxon>
        <taxon>Priapulida</taxon>
        <taxon>Priapulimorpha</taxon>
        <taxon>Priapulimorphida</taxon>
        <taxon>Priapulidae</taxon>
        <taxon>Priapulus</taxon>
    </lineage>
</organism>
<dbReference type="PANTHER" id="PTHR13422:SF12">
    <property type="entry name" value="SIN3-HDAC COMPLEX-ASSOCIATED FACTOR"/>
    <property type="match status" value="1"/>
</dbReference>
<feature type="region of interest" description="Disordered" evidence="1">
    <location>
        <begin position="118"/>
        <end position="183"/>
    </location>
</feature>
<dbReference type="RefSeq" id="XP_014676939.1">
    <property type="nucleotide sequence ID" value="XM_014821453.1"/>
</dbReference>
<evidence type="ECO:0000313" key="2">
    <source>
        <dbReference type="Proteomes" id="UP000695022"/>
    </source>
</evidence>
<dbReference type="RefSeq" id="XP_014676932.1">
    <property type="nucleotide sequence ID" value="XM_014821446.1"/>
</dbReference>
<dbReference type="Proteomes" id="UP000695022">
    <property type="component" value="Unplaced"/>
</dbReference>
<dbReference type="GeneID" id="106816807"/>
<accession>A0ABM1EXK3</accession>
<dbReference type="Pfam" id="PF15396">
    <property type="entry name" value="FAM60A"/>
    <property type="match status" value="1"/>
</dbReference>
<feature type="compositionally biased region" description="Basic and acidic residues" evidence="1">
    <location>
        <begin position="118"/>
        <end position="128"/>
    </location>
</feature>
<protein>
    <submittedName>
        <fullName evidence="3 4">Protein FAM60A-like</fullName>
    </submittedName>
</protein>
<feature type="compositionally biased region" description="Polar residues" evidence="1">
    <location>
        <begin position="248"/>
        <end position="263"/>
    </location>
</feature>
<proteinExistence type="predicted"/>
<keyword evidence="2" id="KW-1185">Reference proteome</keyword>
<dbReference type="PANTHER" id="PTHR13422">
    <property type="entry name" value="SIN3-HDAC COMPLEX-ASSOCIATED FACTOR"/>
    <property type="match status" value="1"/>
</dbReference>
<sequence length="304" mass="33883">MFSFHKPKTYRSADGCCICKAKSSSSRFTSSERYERHFAACFQVTEERVGDICNACVLLVKRWRTLPKDCKRHWNHVVDARAGPGTKNSQKIGKVKITTKIKEKAAKLKRQQAKELLRLSKQKAREPSPELSDDVAGDDEERVLSPSPTPSEESEESNSAPARRSRKRARRKAPQRAEPRSTMQFSSFLDMSYWQRTDICCGTIFKGPCGTVLVDPTLLHPCRLCQKPVASADSSNSNSTKYERENMDNTVQSDSGARQTINETSEEVSSDHEDVISPPSSPWTNIDLGMAGKSTAFAPMLGAC</sequence>
<dbReference type="InterPro" id="IPR026065">
    <property type="entry name" value="FAM60A"/>
</dbReference>